<dbReference type="Proteomes" id="UP000183090">
    <property type="component" value="Unassembled WGS sequence"/>
</dbReference>
<organism evidence="6 7">
    <name type="scientific">Salinicoccus halodurans</name>
    <dbReference type="NCBI Taxonomy" id="407035"/>
    <lineage>
        <taxon>Bacteria</taxon>
        <taxon>Bacillati</taxon>
        <taxon>Bacillota</taxon>
        <taxon>Bacilli</taxon>
        <taxon>Bacillales</taxon>
        <taxon>Staphylococcaceae</taxon>
        <taxon>Salinicoccus</taxon>
    </lineage>
</organism>
<dbReference type="InterPro" id="IPR036388">
    <property type="entry name" value="WH-like_DNA-bd_sf"/>
</dbReference>
<dbReference type="Pfam" id="PF01418">
    <property type="entry name" value="HTH_6"/>
    <property type="match status" value="1"/>
</dbReference>
<keyword evidence="2" id="KW-0238">DNA-binding</keyword>
<dbReference type="InterPro" id="IPR035472">
    <property type="entry name" value="RpiR-like_SIS"/>
</dbReference>
<proteinExistence type="predicted"/>
<dbReference type="GO" id="GO:1901135">
    <property type="term" value="P:carbohydrate derivative metabolic process"/>
    <property type="evidence" value="ECO:0007669"/>
    <property type="project" value="InterPro"/>
</dbReference>
<dbReference type="Gene3D" id="3.40.50.10490">
    <property type="entry name" value="Glucose-6-phosphate isomerase like protein, domain 1"/>
    <property type="match status" value="1"/>
</dbReference>
<dbReference type="CDD" id="cd05013">
    <property type="entry name" value="SIS_RpiR"/>
    <property type="match status" value="1"/>
</dbReference>
<dbReference type="GO" id="GO:0097367">
    <property type="term" value="F:carbohydrate derivative binding"/>
    <property type="evidence" value="ECO:0007669"/>
    <property type="project" value="InterPro"/>
</dbReference>
<dbReference type="InterPro" id="IPR047640">
    <property type="entry name" value="RpiR-like"/>
</dbReference>
<dbReference type="InterPro" id="IPR046348">
    <property type="entry name" value="SIS_dom_sf"/>
</dbReference>
<protein>
    <submittedName>
        <fullName evidence="6">Transcriptional regulator, RpiR family</fullName>
    </submittedName>
</protein>
<keyword evidence="3" id="KW-0804">Transcription</keyword>
<evidence type="ECO:0000256" key="3">
    <source>
        <dbReference type="ARBA" id="ARBA00023163"/>
    </source>
</evidence>
<dbReference type="SUPFAM" id="SSF46689">
    <property type="entry name" value="Homeodomain-like"/>
    <property type="match status" value="1"/>
</dbReference>
<evidence type="ECO:0000256" key="1">
    <source>
        <dbReference type="ARBA" id="ARBA00023015"/>
    </source>
</evidence>
<reference evidence="6 7" key="1">
    <citation type="submission" date="2016-10" db="EMBL/GenBank/DDBJ databases">
        <authorList>
            <person name="Varghese N."/>
            <person name="Submissions S."/>
        </authorList>
    </citation>
    <scope>NUCLEOTIDE SEQUENCE [LARGE SCALE GENOMIC DNA]</scope>
    <source>
        <strain evidence="6 7">CGMCC 1.6501</strain>
    </source>
</reference>
<dbReference type="InterPro" id="IPR000281">
    <property type="entry name" value="HTH_RpiR"/>
</dbReference>
<evidence type="ECO:0000259" key="4">
    <source>
        <dbReference type="PROSITE" id="PS51071"/>
    </source>
</evidence>
<gene>
    <name evidence="6" type="ORF">SAMN05216235_1247</name>
</gene>
<evidence type="ECO:0000313" key="6">
    <source>
        <dbReference type="EMBL" id="SFK69629.1"/>
    </source>
</evidence>
<sequence>MRKMVLDKLVNQYYGILSDNDLYMIKVIHDNIDKMRVMKIQELAELSHTSISSIHRLAKKLGFDGYSDLKSYIKLNDAQGEEAQDLMELLDHDIQQTLKHLDQLNFEKLNRMIDEAPFIYIYGTGTAQLEVANDVQRQLLSLYKRSMVLKNERELMNGIEQLTEGELLLIISLSGETKNFGEIIHLIKARNIQYISVTTLKDNLLAQNAMFNIYVNSTPFHLFNGINNSSFLPYHIVFDVILRKFSNWKKENTPETDS</sequence>
<comment type="caution">
    <text evidence="6">The sequence shown here is derived from an EMBL/GenBank/DDBJ whole genome shotgun (WGS) entry which is preliminary data.</text>
</comment>
<name>A0AA94HGF7_9STAP</name>
<dbReference type="SUPFAM" id="SSF53697">
    <property type="entry name" value="SIS domain"/>
    <property type="match status" value="1"/>
</dbReference>
<dbReference type="InterPro" id="IPR009057">
    <property type="entry name" value="Homeodomain-like_sf"/>
</dbReference>
<dbReference type="PANTHER" id="PTHR30514:SF1">
    <property type="entry name" value="HTH-TYPE TRANSCRIPTIONAL REGULATOR HEXR-RELATED"/>
    <property type="match status" value="1"/>
</dbReference>
<evidence type="ECO:0000256" key="2">
    <source>
        <dbReference type="ARBA" id="ARBA00023125"/>
    </source>
</evidence>
<feature type="domain" description="HTH rpiR-type" evidence="4">
    <location>
        <begin position="4"/>
        <end position="80"/>
    </location>
</feature>
<dbReference type="PROSITE" id="PS51071">
    <property type="entry name" value="HTH_RPIR"/>
    <property type="match status" value="1"/>
</dbReference>
<dbReference type="PROSITE" id="PS51464">
    <property type="entry name" value="SIS"/>
    <property type="match status" value="1"/>
</dbReference>
<dbReference type="PANTHER" id="PTHR30514">
    <property type="entry name" value="GLUCOKINASE"/>
    <property type="match status" value="1"/>
</dbReference>
<keyword evidence="1" id="KW-0805">Transcription regulation</keyword>
<accession>A0AA94HGF7</accession>
<dbReference type="AlphaFoldDB" id="A0AA94HGF7"/>
<dbReference type="InterPro" id="IPR001347">
    <property type="entry name" value="SIS_dom"/>
</dbReference>
<feature type="domain" description="SIS" evidence="5">
    <location>
        <begin position="109"/>
        <end position="247"/>
    </location>
</feature>
<dbReference type="Gene3D" id="1.10.10.10">
    <property type="entry name" value="Winged helix-like DNA-binding domain superfamily/Winged helix DNA-binding domain"/>
    <property type="match status" value="1"/>
</dbReference>
<dbReference type="GO" id="GO:0003677">
    <property type="term" value="F:DNA binding"/>
    <property type="evidence" value="ECO:0007669"/>
    <property type="project" value="UniProtKB-KW"/>
</dbReference>
<evidence type="ECO:0000259" key="5">
    <source>
        <dbReference type="PROSITE" id="PS51464"/>
    </source>
</evidence>
<dbReference type="EMBL" id="FOTB01000002">
    <property type="protein sequence ID" value="SFK69629.1"/>
    <property type="molecule type" value="Genomic_DNA"/>
</dbReference>
<dbReference type="GO" id="GO:0003700">
    <property type="term" value="F:DNA-binding transcription factor activity"/>
    <property type="evidence" value="ECO:0007669"/>
    <property type="project" value="InterPro"/>
</dbReference>
<evidence type="ECO:0000313" key="7">
    <source>
        <dbReference type="Proteomes" id="UP000183090"/>
    </source>
</evidence>
<dbReference type="Pfam" id="PF01380">
    <property type="entry name" value="SIS"/>
    <property type="match status" value="1"/>
</dbReference>